<evidence type="ECO:0000313" key="3">
    <source>
        <dbReference type="EMBL" id="KYP69542.1"/>
    </source>
</evidence>
<dbReference type="InterPro" id="IPR002110">
    <property type="entry name" value="Ankyrin_rpt"/>
</dbReference>
<evidence type="ECO:0000313" key="4">
    <source>
        <dbReference type="Proteomes" id="UP000075243"/>
    </source>
</evidence>
<organism evidence="3 4">
    <name type="scientific">Cajanus cajan</name>
    <name type="common">Pigeon pea</name>
    <name type="synonym">Cajanus indicus</name>
    <dbReference type="NCBI Taxonomy" id="3821"/>
    <lineage>
        <taxon>Eukaryota</taxon>
        <taxon>Viridiplantae</taxon>
        <taxon>Streptophyta</taxon>
        <taxon>Embryophyta</taxon>
        <taxon>Tracheophyta</taxon>
        <taxon>Spermatophyta</taxon>
        <taxon>Magnoliopsida</taxon>
        <taxon>eudicotyledons</taxon>
        <taxon>Gunneridae</taxon>
        <taxon>Pentapetalae</taxon>
        <taxon>rosids</taxon>
        <taxon>fabids</taxon>
        <taxon>Fabales</taxon>
        <taxon>Fabaceae</taxon>
        <taxon>Papilionoideae</taxon>
        <taxon>50 kb inversion clade</taxon>
        <taxon>NPAAA clade</taxon>
        <taxon>indigoferoid/millettioid clade</taxon>
        <taxon>Phaseoleae</taxon>
        <taxon>Cajanus</taxon>
    </lineage>
</organism>
<dbReference type="Pfam" id="PF12796">
    <property type="entry name" value="Ank_2"/>
    <property type="match status" value="1"/>
</dbReference>
<dbReference type="SUPFAM" id="SSF48403">
    <property type="entry name" value="Ankyrin repeat"/>
    <property type="match status" value="1"/>
</dbReference>
<dbReference type="SMART" id="SM00248">
    <property type="entry name" value="ANK"/>
    <property type="match status" value="3"/>
</dbReference>
<name>A0A151TR62_CAJCA</name>
<evidence type="ECO:0000256" key="1">
    <source>
        <dbReference type="ARBA" id="ARBA00004413"/>
    </source>
</evidence>
<dbReference type="PROSITE" id="PS50297">
    <property type="entry name" value="ANK_REP_REGION"/>
    <property type="match status" value="1"/>
</dbReference>
<dbReference type="Gene3D" id="1.25.40.20">
    <property type="entry name" value="Ankyrin repeat-containing domain"/>
    <property type="match status" value="1"/>
</dbReference>
<keyword evidence="4" id="KW-1185">Reference proteome</keyword>
<comment type="subcellular location">
    <subcellularLocation>
        <location evidence="1">Cell membrane</location>
        <topology evidence="1">Peripheral membrane protein</topology>
        <orientation evidence="1">Cytoplasmic side</orientation>
    </subcellularLocation>
</comment>
<dbReference type="InterPro" id="IPR036770">
    <property type="entry name" value="Ankyrin_rpt-contain_sf"/>
</dbReference>
<dbReference type="OMA" id="HICDIYN"/>
<dbReference type="PROSITE" id="PS50088">
    <property type="entry name" value="ANK_REPEAT"/>
    <property type="match status" value="1"/>
</dbReference>
<dbReference type="AlphaFoldDB" id="A0A151TR62"/>
<dbReference type="Gramene" id="C.cajan_08485.t">
    <property type="protein sequence ID" value="C.cajan_08485.t.cds1"/>
    <property type="gene ID" value="C.cajan_08485"/>
</dbReference>
<protein>
    <submittedName>
        <fullName evidence="3">Ankyrin-2</fullName>
    </submittedName>
</protein>
<sequence length="145" mass="16581">MIDADRRLASAAISQGWATLLHVAAEANHFHFVEELLKLLSEKDLELQDHKGNTAFCFAAAVGNVRIAEAMLRKNKRLPTMRGGEGLTPLHMAALQGKSEMARYLYPHTVQNHHHKFDDEDWNLLFFFSITTGIYGMYIDPYYWT</sequence>
<keyword evidence="2" id="KW-0040">ANK repeat</keyword>
<reference evidence="3 4" key="1">
    <citation type="journal article" date="2012" name="Nat. Biotechnol.">
        <title>Draft genome sequence of pigeonpea (Cajanus cajan), an orphan legume crop of resource-poor farmers.</title>
        <authorList>
            <person name="Varshney R.K."/>
            <person name="Chen W."/>
            <person name="Li Y."/>
            <person name="Bharti A.K."/>
            <person name="Saxena R.K."/>
            <person name="Schlueter J.A."/>
            <person name="Donoghue M.T."/>
            <person name="Azam S."/>
            <person name="Fan G."/>
            <person name="Whaley A.M."/>
            <person name="Farmer A.D."/>
            <person name="Sheridan J."/>
            <person name="Iwata A."/>
            <person name="Tuteja R."/>
            <person name="Penmetsa R.V."/>
            <person name="Wu W."/>
            <person name="Upadhyaya H.D."/>
            <person name="Yang S.P."/>
            <person name="Shah T."/>
            <person name="Saxena K.B."/>
            <person name="Michael T."/>
            <person name="McCombie W.R."/>
            <person name="Yang B."/>
            <person name="Zhang G."/>
            <person name="Yang H."/>
            <person name="Wang J."/>
            <person name="Spillane C."/>
            <person name="Cook D.R."/>
            <person name="May G.D."/>
            <person name="Xu X."/>
            <person name="Jackson S.A."/>
        </authorList>
    </citation>
    <scope>NUCLEOTIDE SEQUENCE [LARGE SCALE GENOMIC DNA]</scope>
    <source>
        <strain evidence="4">cv. Asha</strain>
    </source>
</reference>
<dbReference type="EMBL" id="CM003605">
    <property type="protein sequence ID" value="KYP69542.1"/>
    <property type="molecule type" value="Genomic_DNA"/>
</dbReference>
<accession>A0A151TR62</accession>
<dbReference type="PANTHER" id="PTHR24121">
    <property type="entry name" value="NO MECHANORECEPTOR POTENTIAL C, ISOFORM D-RELATED"/>
    <property type="match status" value="1"/>
</dbReference>
<dbReference type="GO" id="GO:0005886">
    <property type="term" value="C:plasma membrane"/>
    <property type="evidence" value="ECO:0007669"/>
    <property type="project" value="UniProtKB-SubCell"/>
</dbReference>
<evidence type="ECO:0000256" key="2">
    <source>
        <dbReference type="PROSITE-ProRule" id="PRU00023"/>
    </source>
</evidence>
<dbReference type="Proteomes" id="UP000075243">
    <property type="component" value="Chromosome 3"/>
</dbReference>
<feature type="repeat" description="ANK" evidence="2">
    <location>
        <begin position="85"/>
        <end position="105"/>
    </location>
</feature>
<proteinExistence type="predicted"/>
<dbReference type="PANTHER" id="PTHR24121:SF21">
    <property type="entry name" value="ANKYRIN REPEAT FAMILY PROTEIN"/>
    <property type="match status" value="1"/>
</dbReference>
<gene>
    <name evidence="3" type="ORF">KK1_008735</name>
</gene>